<dbReference type="EMBL" id="HG994373">
    <property type="protein sequence ID" value="CAF1785646.1"/>
    <property type="molecule type" value="Genomic_DNA"/>
</dbReference>
<reference evidence="1" key="3">
    <citation type="submission" date="2021-01" db="EMBL/GenBank/DDBJ databases">
        <authorList>
            <consortium name="Genoscope - CEA"/>
            <person name="William W."/>
        </authorList>
    </citation>
    <scope>NUCLEOTIDE SEQUENCE</scope>
</reference>
<protein>
    <submittedName>
        <fullName evidence="1">(rape) hypothetical protein</fullName>
    </submittedName>
    <submittedName>
        <fullName evidence="2">BnaC09g43780D protein</fullName>
    </submittedName>
</protein>
<organism evidence="2 3">
    <name type="scientific">Brassica napus</name>
    <name type="common">Rape</name>
    <dbReference type="NCBI Taxonomy" id="3708"/>
    <lineage>
        <taxon>Eukaryota</taxon>
        <taxon>Viridiplantae</taxon>
        <taxon>Streptophyta</taxon>
        <taxon>Embryophyta</taxon>
        <taxon>Tracheophyta</taxon>
        <taxon>Spermatophyta</taxon>
        <taxon>Magnoliopsida</taxon>
        <taxon>eudicotyledons</taxon>
        <taxon>Gunneridae</taxon>
        <taxon>Pentapetalae</taxon>
        <taxon>rosids</taxon>
        <taxon>malvids</taxon>
        <taxon>Brassicales</taxon>
        <taxon>Brassicaceae</taxon>
        <taxon>Brassiceae</taxon>
        <taxon>Brassica</taxon>
    </lineage>
</organism>
<dbReference type="Proteomes" id="UP000028999">
    <property type="component" value="Unassembled WGS sequence"/>
</dbReference>
<evidence type="ECO:0000313" key="2">
    <source>
        <dbReference type="EMBL" id="CDY09783.1"/>
    </source>
</evidence>
<dbReference type="Gramene" id="CDY09783">
    <property type="protein sequence ID" value="CDY09783"/>
    <property type="gene ID" value="GSBRNA2T00031485001"/>
</dbReference>
<dbReference type="Proteomes" id="UP001295469">
    <property type="component" value="Chromosome C09"/>
</dbReference>
<evidence type="ECO:0000313" key="1">
    <source>
        <dbReference type="EMBL" id="CAF1785646.1"/>
    </source>
</evidence>
<gene>
    <name evidence="2" type="primary">BnaC09g43780D</name>
    <name evidence="1" type="ORF">DARMORV10_C09P63780.1</name>
    <name evidence="2" type="ORF">GSBRNA2T00031485001</name>
</gene>
<evidence type="ECO:0000313" key="3">
    <source>
        <dbReference type="Proteomes" id="UP000028999"/>
    </source>
</evidence>
<accession>A0A078FCK7</accession>
<keyword evidence="3" id="KW-1185">Reference proteome</keyword>
<sequence>MGPVATYAYERQLSLLGHEWPKAKTSSSVKRGECEKEISTVELDKLKEMQNRWMGGRLGNVCNFVLAYEIITQKMFPLFV</sequence>
<reference evidence="2" key="2">
    <citation type="submission" date="2014-06" db="EMBL/GenBank/DDBJ databases">
        <authorList>
            <person name="Genoscope - CEA"/>
        </authorList>
    </citation>
    <scope>NUCLEOTIDE SEQUENCE</scope>
</reference>
<dbReference type="AlphaFoldDB" id="A0A078FCK7"/>
<dbReference type="PaxDb" id="3708-A0A078FCK7"/>
<dbReference type="EMBL" id="LK031999">
    <property type="protein sequence ID" value="CDY09783.1"/>
    <property type="molecule type" value="Genomic_DNA"/>
</dbReference>
<name>A0A078FCK7_BRANA</name>
<proteinExistence type="predicted"/>
<reference evidence="2 3" key="1">
    <citation type="journal article" date="2014" name="Science">
        <title>Plant genetics. Early allopolyploid evolution in the post-Neolithic Brassica napus oilseed genome.</title>
        <authorList>
            <person name="Chalhoub B."/>
            <person name="Denoeud F."/>
            <person name="Liu S."/>
            <person name="Parkin I.A."/>
            <person name="Tang H."/>
            <person name="Wang X."/>
            <person name="Chiquet J."/>
            <person name="Belcram H."/>
            <person name="Tong C."/>
            <person name="Samans B."/>
            <person name="Correa M."/>
            <person name="Da Silva C."/>
            <person name="Just J."/>
            <person name="Falentin C."/>
            <person name="Koh C.S."/>
            <person name="Le Clainche I."/>
            <person name="Bernard M."/>
            <person name="Bento P."/>
            <person name="Noel B."/>
            <person name="Labadie K."/>
            <person name="Alberti A."/>
            <person name="Charles M."/>
            <person name="Arnaud D."/>
            <person name="Guo H."/>
            <person name="Daviaud C."/>
            <person name="Alamery S."/>
            <person name="Jabbari K."/>
            <person name="Zhao M."/>
            <person name="Edger P.P."/>
            <person name="Chelaifa H."/>
            <person name="Tack D."/>
            <person name="Lassalle G."/>
            <person name="Mestiri I."/>
            <person name="Schnel N."/>
            <person name="Le Paslier M.C."/>
            <person name="Fan G."/>
            <person name="Renault V."/>
            <person name="Bayer P.E."/>
            <person name="Golicz A.A."/>
            <person name="Manoli S."/>
            <person name="Lee T.H."/>
            <person name="Thi V.H."/>
            <person name="Chalabi S."/>
            <person name="Hu Q."/>
            <person name="Fan C."/>
            <person name="Tollenaere R."/>
            <person name="Lu Y."/>
            <person name="Battail C."/>
            <person name="Shen J."/>
            <person name="Sidebottom C.H."/>
            <person name="Wang X."/>
            <person name="Canaguier A."/>
            <person name="Chauveau A."/>
            <person name="Berard A."/>
            <person name="Deniot G."/>
            <person name="Guan M."/>
            <person name="Liu Z."/>
            <person name="Sun F."/>
            <person name="Lim Y.P."/>
            <person name="Lyons E."/>
            <person name="Town C.D."/>
            <person name="Bancroft I."/>
            <person name="Wang X."/>
            <person name="Meng J."/>
            <person name="Ma J."/>
            <person name="Pires J.C."/>
            <person name="King G.J."/>
            <person name="Brunel D."/>
            <person name="Delourme R."/>
            <person name="Renard M."/>
            <person name="Aury J.M."/>
            <person name="Adams K.L."/>
            <person name="Batley J."/>
            <person name="Snowdon R.J."/>
            <person name="Tost J."/>
            <person name="Edwards D."/>
            <person name="Zhou Y."/>
            <person name="Hua W."/>
            <person name="Sharpe A.G."/>
            <person name="Paterson A.H."/>
            <person name="Guan C."/>
            <person name="Wincker P."/>
        </authorList>
    </citation>
    <scope>NUCLEOTIDE SEQUENCE [LARGE SCALE GENOMIC DNA]</scope>
    <source>
        <strain evidence="3">cv. Darmor-bzh</strain>
    </source>
</reference>